<dbReference type="Proteomes" id="UP000671852">
    <property type="component" value="Chromosome"/>
</dbReference>
<sequence length="230" mass="27176">MNYSTNLHRYELLQELFSYFSDRKISIGRIDIAVDINKKRDDLIVKNLSKTISNNQRQKSTTYNNARGHVFTAYDKSAQLKIFSTDLTRLELRLSSQLTSWKVTDLIENRNSFEKVIKKTDEYFRDKIEVYSNDGLTKYTLNIDVDSVLTDFVAFAHGDTYKYKDYFRIKEALEKRDRFLSWMKANKLKPMKVNRFVKGRRAAICKELSLDSKTFNKAVDFYKAIPNFKF</sequence>
<protein>
    <submittedName>
        <fullName evidence="1">Uncharacterized protein</fullName>
    </submittedName>
</protein>
<accession>A0A975B249</accession>
<evidence type="ECO:0000313" key="1">
    <source>
        <dbReference type="EMBL" id="QSZ42844.1"/>
    </source>
</evidence>
<gene>
    <name evidence="1" type="ORF">GJV85_12235</name>
</gene>
<dbReference type="KEGG" id="saqt:GJV85_12235"/>
<reference evidence="1" key="1">
    <citation type="submission" date="2019-11" db="EMBL/GenBank/DDBJ databases">
        <authorList>
            <person name="Kojima H."/>
        </authorList>
    </citation>
    <scope>NUCLEOTIDE SEQUENCE</scope>
    <source>
        <strain evidence="1">H1576</strain>
    </source>
</reference>
<reference evidence="1" key="2">
    <citation type="submission" date="2021-04" db="EMBL/GenBank/DDBJ databases">
        <title>Isolation and characterization of a novel species of the genus Sulfurimonas.</title>
        <authorList>
            <person name="Fukui M."/>
        </authorList>
    </citation>
    <scope>NUCLEOTIDE SEQUENCE</scope>
    <source>
        <strain evidence="1">H1576</strain>
    </source>
</reference>
<evidence type="ECO:0000313" key="2">
    <source>
        <dbReference type="Proteomes" id="UP000671852"/>
    </source>
</evidence>
<organism evidence="1 2">
    <name type="scientific">Sulfurimonas aquatica</name>
    <dbReference type="NCBI Taxonomy" id="2672570"/>
    <lineage>
        <taxon>Bacteria</taxon>
        <taxon>Pseudomonadati</taxon>
        <taxon>Campylobacterota</taxon>
        <taxon>Epsilonproteobacteria</taxon>
        <taxon>Campylobacterales</taxon>
        <taxon>Sulfurimonadaceae</taxon>
        <taxon>Sulfurimonas</taxon>
    </lineage>
</organism>
<name>A0A975B249_9BACT</name>
<proteinExistence type="predicted"/>
<keyword evidence="2" id="KW-1185">Reference proteome</keyword>
<dbReference type="EMBL" id="CP046072">
    <property type="protein sequence ID" value="QSZ42844.1"/>
    <property type="molecule type" value="Genomic_DNA"/>
</dbReference>
<dbReference type="AlphaFoldDB" id="A0A975B249"/>
<dbReference type="RefSeq" id="WP_207561655.1">
    <property type="nucleotide sequence ID" value="NZ_CP046072.1"/>
</dbReference>